<dbReference type="InterPro" id="IPR035994">
    <property type="entry name" value="Nucleoside_phosphorylase_sf"/>
</dbReference>
<dbReference type="PANTHER" id="PTHR46082">
    <property type="entry name" value="ATP/GTP-BINDING PROTEIN-RELATED"/>
    <property type="match status" value="1"/>
</dbReference>
<dbReference type="Proteomes" id="UP001056384">
    <property type="component" value="Chromosome 3"/>
</dbReference>
<name>A0A9Q9EGF8_9PEZI</name>
<dbReference type="SUPFAM" id="SSF53167">
    <property type="entry name" value="Purine and uridine phosphorylases"/>
    <property type="match status" value="1"/>
</dbReference>
<protein>
    <submittedName>
        <fullName evidence="1">Nucleoside phosphorylase superfamily</fullName>
    </submittedName>
</protein>
<dbReference type="GO" id="GO:0003824">
    <property type="term" value="F:catalytic activity"/>
    <property type="evidence" value="ECO:0007669"/>
    <property type="project" value="InterPro"/>
</dbReference>
<evidence type="ECO:0000313" key="2">
    <source>
        <dbReference type="Proteomes" id="UP001056384"/>
    </source>
</evidence>
<proteinExistence type="predicted"/>
<gene>
    <name evidence="1" type="ORF">Slin15195_G040950</name>
</gene>
<dbReference type="Gene3D" id="3.40.50.1580">
    <property type="entry name" value="Nucleoside phosphorylase domain"/>
    <property type="match status" value="1"/>
</dbReference>
<accession>A0A9Q9EGF8</accession>
<dbReference type="PANTHER" id="PTHR46082:SF11">
    <property type="entry name" value="AAA+ ATPASE DOMAIN-CONTAINING PROTEIN-RELATED"/>
    <property type="match status" value="1"/>
</dbReference>
<reference evidence="1" key="1">
    <citation type="submission" date="2022-06" db="EMBL/GenBank/DDBJ databases">
        <title>Complete genome sequences of two strains of the flax pathogen Septoria linicola.</title>
        <authorList>
            <person name="Lapalu N."/>
            <person name="Simon A."/>
            <person name="Demenou B."/>
            <person name="Paumier D."/>
            <person name="Guillot M.-P."/>
            <person name="Gout L."/>
            <person name="Valade R."/>
        </authorList>
    </citation>
    <scope>NUCLEOTIDE SEQUENCE</scope>
    <source>
        <strain evidence="1">SE15195</strain>
    </source>
</reference>
<keyword evidence="2" id="KW-1185">Reference proteome</keyword>
<dbReference type="OrthoDB" id="20872at2759"/>
<dbReference type="GO" id="GO:0009116">
    <property type="term" value="P:nucleoside metabolic process"/>
    <property type="evidence" value="ECO:0007669"/>
    <property type="project" value="InterPro"/>
</dbReference>
<dbReference type="InterPro" id="IPR053137">
    <property type="entry name" value="NLR-like"/>
</dbReference>
<dbReference type="EMBL" id="CP099420">
    <property type="protein sequence ID" value="USW50776.1"/>
    <property type="molecule type" value="Genomic_DNA"/>
</dbReference>
<sequence length="139" mass="15309">MISHFTAAGLMNSFPCLVIRGVCDYADEHNGDEWHRYAAATASAFAKEFLGYLDEDELQSPDTLNKGFSSGGDISALLMQLADCLRIGPQARAGTLDTNVPKPGQASRELKVILDRLFDDSQRVTLGAHDYRNMQNEEI</sequence>
<evidence type="ECO:0000313" key="1">
    <source>
        <dbReference type="EMBL" id="USW50776.1"/>
    </source>
</evidence>
<dbReference type="AlphaFoldDB" id="A0A9Q9EGF8"/>
<organism evidence="1 2">
    <name type="scientific">Septoria linicola</name>
    <dbReference type="NCBI Taxonomy" id="215465"/>
    <lineage>
        <taxon>Eukaryota</taxon>
        <taxon>Fungi</taxon>
        <taxon>Dikarya</taxon>
        <taxon>Ascomycota</taxon>
        <taxon>Pezizomycotina</taxon>
        <taxon>Dothideomycetes</taxon>
        <taxon>Dothideomycetidae</taxon>
        <taxon>Mycosphaerellales</taxon>
        <taxon>Mycosphaerellaceae</taxon>
        <taxon>Septoria</taxon>
    </lineage>
</organism>